<sequence>MTSKFSQFHSSMLMSFIFMTFAFTPLMGFCTSTGCIYNKSCTWASTTGCLCHRRMLHSMGVTSMFVTGCFCHRRTSIGWCLCHRRTALPLRTSFGDDGGLERNARSHMTSCGVFSRTRHRRARTRRTEHQRTPRTFSPARSAYFKLAHGQPLVSV</sequence>
<dbReference type="PROSITE" id="PS51257">
    <property type="entry name" value="PROKAR_LIPOPROTEIN"/>
    <property type="match status" value="1"/>
</dbReference>
<dbReference type="AlphaFoldDB" id="A0A843UZ75"/>
<name>A0A843UZ75_COLES</name>
<dbReference type="Proteomes" id="UP000652761">
    <property type="component" value="Unassembled WGS sequence"/>
</dbReference>
<dbReference type="EMBL" id="NMUH01001340">
    <property type="protein sequence ID" value="MQL91442.1"/>
    <property type="molecule type" value="Genomic_DNA"/>
</dbReference>
<feature type="chain" id="PRO_5032424858" description="Secreted protein" evidence="1">
    <location>
        <begin position="23"/>
        <end position="155"/>
    </location>
</feature>
<comment type="caution">
    <text evidence="2">The sequence shown here is derived from an EMBL/GenBank/DDBJ whole genome shotgun (WGS) entry which is preliminary data.</text>
</comment>
<accession>A0A843UZ75</accession>
<feature type="signal peptide" evidence="1">
    <location>
        <begin position="1"/>
        <end position="22"/>
    </location>
</feature>
<organism evidence="2 3">
    <name type="scientific">Colocasia esculenta</name>
    <name type="common">Wild taro</name>
    <name type="synonym">Arum esculentum</name>
    <dbReference type="NCBI Taxonomy" id="4460"/>
    <lineage>
        <taxon>Eukaryota</taxon>
        <taxon>Viridiplantae</taxon>
        <taxon>Streptophyta</taxon>
        <taxon>Embryophyta</taxon>
        <taxon>Tracheophyta</taxon>
        <taxon>Spermatophyta</taxon>
        <taxon>Magnoliopsida</taxon>
        <taxon>Liliopsida</taxon>
        <taxon>Araceae</taxon>
        <taxon>Aroideae</taxon>
        <taxon>Colocasieae</taxon>
        <taxon>Colocasia</taxon>
    </lineage>
</organism>
<reference evidence="2" key="1">
    <citation type="submission" date="2017-07" db="EMBL/GenBank/DDBJ databases">
        <title>Taro Niue Genome Assembly and Annotation.</title>
        <authorList>
            <person name="Atibalentja N."/>
            <person name="Keating K."/>
            <person name="Fields C.J."/>
        </authorList>
    </citation>
    <scope>NUCLEOTIDE SEQUENCE</scope>
    <source>
        <strain evidence="2">Niue_2</strain>
        <tissue evidence="2">Leaf</tissue>
    </source>
</reference>
<evidence type="ECO:0008006" key="4">
    <source>
        <dbReference type="Google" id="ProtNLM"/>
    </source>
</evidence>
<gene>
    <name evidence="2" type="ORF">Taro_024050</name>
</gene>
<proteinExistence type="predicted"/>
<keyword evidence="3" id="KW-1185">Reference proteome</keyword>
<evidence type="ECO:0000313" key="2">
    <source>
        <dbReference type="EMBL" id="MQL91442.1"/>
    </source>
</evidence>
<keyword evidence="1" id="KW-0732">Signal</keyword>
<protein>
    <recommendedName>
        <fullName evidence="4">Secreted protein</fullName>
    </recommendedName>
</protein>
<evidence type="ECO:0000256" key="1">
    <source>
        <dbReference type="SAM" id="SignalP"/>
    </source>
</evidence>
<evidence type="ECO:0000313" key="3">
    <source>
        <dbReference type="Proteomes" id="UP000652761"/>
    </source>
</evidence>